<dbReference type="PANTHER" id="PTHR43156">
    <property type="entry name" value="STAGE II SPORULATION PROTEIN E-RELATED"/>
    <property type="match status" value="1"/>
</dbReference>
<feature type="transmembrane region" description="Helical" evidence="2">
    <location>
        <begin position="160"/>
        <end position="193"/>
    </location>
</feature>
<organism evidence="4 5">
    <name type="scientific">Wujia chipingensis</name>
    <dbReference type="NCBI Taxonomy" id="2763670"/>
    <lineage>
        <taxon>Bacteria</taxon>
        <taxon>Bacillati</taxon>
        <taxon>Bacillota</taxon>
        <taxon>Clostridia</taxon>
        <taxon>Lachnospirales</taxon>
        <taxon>Lachnospiraceae</taxon>
        <taxon>Wujia</taxon>
    </lineage>
</organism>
<keyword evidence="5" id="KW-1185">Reference proteome</keyword>
<accession>A0A7G9FLU3</accession>
<evidence type="ECO:0000259" key="3">
    <source>
        <dbReference type="SMART" id="SM00331"/>
    </source>
</evidence>
<feature type="transmembrane region" description="Helical" evidence="2">
    <location>
        <begin position="68"/>
        <end position="83"/>
    </location>
</feature>
<evidence type="ECO:0000256" key="2">
    <source>
        <dbReference type="SAM" id="Phobius"/>
    </source>
</evidence>
<dbReference type="SMART" id="SM00331">
    <property type="entry name" value="PP2C_SIG"/>
    <property type="match status" value="1"/>
</dbReference>
<feature type="transmembrane region" description="Helical" evidence="2">
    <location>
        <begin position="199"/>
        <end position="217"/>
    </location>
</feature>
<dbReference type="Pfam" id="PF07228">
    <property type="entry name" value="SpoIIE"/>
    <property type="match status" value="1"/>
</dbReference>
<dbReference type="KEGG" id="wcp:H9Q76_12560"/>
<proteinExistence type="predicted"/>
<feature type="transmembrane region" description="Helical" evidence="2">
    <location>
        <begin position="6"/>
        <end position="26"/>
    </location>
</feature>
<evidence type="ECO:0000256" key="1">
    <source>
        <dbReference type="ARBA" id="ARBA00022801"/>
    </source>
</evidence>
<evidence type="ECO:0000313" key="5">
    <source>
        <dbReference type="Proteomes" id="UP000515819"/>
    </source>
</evidence>
<dbReference type="GO" id="GO:0016791">
    <property type="term" value="F:phosphatase activity"/>
    <property type="evidence" value="ECO:0007669"/>
    <property type="project" value="TreeGrafter"/>
</dbReference>
<feature type="transmembrane region" description="Helical" evidence="2">
    <location>
        <begin position="95"/>
        <end position="115"/>
    </location>
</feature>
<dbReference type="Proteomes" id="UP000515819">
    <property type="component" value="Chromosome"/>
</dbReference>
<dbReference type="SUPFAM" id="SSF81606">
    <property type="entry name" value="PP2C-like"/>
    <property type="match status" value="1"/>
</dbReference>
<dbReference type="RefSeq" id="WP_249321253.1">
    <property type="nucleotide sequence ID" value="NZ_CP060632.1"/>
</dbReference>
<protein>
    <submittedName>
        <fullName evidence="4">SpoIIE family protein phosphatase</fullName>
    </submittedName>
</protein>
<dbReference type="InterPro" id="IPR036457">
    <property type="entry name" value="PPM-type-like_dom_sf"/>
</dbReference>
<evidence type="ECO:0000313" key="4">
    <source>
        <dbReference type="EMBL" id="QNL99524.1"/>
    </source>
</evidence>
<keyword evidence="2" id="KW-0472">Membrane</keyword>
<gene>
    <name evidence="4" type="ORF">H9Q76_12560</name>
</gene>
<keyword evidence="2" id="KW-0812">Transmembrane</keyword>
<dbReference type="Gene3D" id="3.60.40.10">
    <property type="entry name" value="PPM-type phosphatase domain"/>
    <property type="match status" value="1"/>
</dbReference>
<sequence>MKVAKLFSGIADILIAYCVGHCSLLGTAPFGTAIIGAGSACGRSPWMLLLGLLGAFFEQGGFEKQGQMIYPLIWVMAAVLVRVRKLQLLYPRSFLLSVLVGLETIVLQIGAAFWLPGAIGIPLACAEGALVFSFMLAYCFSYRNLSGDKLLFLTDTQTMLAVLILATTVLAGMPVQLGGVVEVLASVCLFTIFYISYRFGFSAGVSWAAISGAIYALRTDDMQMLAAWVFLAVLVNGLTEFLHMGRYGSVLIFAASDCLLGYFAFPQMLSEAGIKAIATAVFVLFFLPGRLFVQVRTQGDAMALSGAEWGKLTLSRVRSFSDALKRIDYTFAGTEGQRIGFSQIGTMLEDFTKQLDSPVAMRKDAETAIVSELGRMGVHVKSLTLLKAQNGRYQLYADARVGRGRLVGAEAVRKIASKETGIPFEIGEDSRQMVGRSYDLVILNQKPAFRIQTAARRLSCQEDVISGDNFYIGNLKNGQALLMIADGMGNGVQAAKDSEALLSAVEELVMTGFEQEMAVRLVNAYLAEKNKGEHFTTLDMLLLDLYTGVGHLVKYGAATTYVCRGNWMECIKSTSLPVGVMEDAGCECSSKKYYAGDLIVMVSDGVLDSILFENKDDYMHTLLEALKDEEPETVVEAVIQDIRSVCGKRLKDDATIIVCKVMKNL</sequence>
<feature type="transmembrane region" description="Helical" evidence="2">
    <location>
        <begin position="247"/>
        <end position="265"/>
    </location>
</feature>
<reference evidence="4 5" key="1">
    <citation type="submission" date="2020-08" db="EMBL/GenBank/DDBJ databases">
        <authorList>
            <person name="Liu C."/>
            <person name="Sun Q."/>
        </authorList>
    </citation>
    <scope>NUCLEOTIDE SEQUENCE [LARGE SCALE GENOMIC DNA]</scope>
    <source>
        <strain evidence="4 5">NSJ-4</strain>
    </source>
</reference>
<dbReference type="EMBL" id="CP060632">
    <property type="protein sequence ID" value="QNL99524.1"/>
    <property type="molecule type" value="Genomic_DNA"/>
</dbReference>
<feature type="transmembrane region" description="Helical" evidence="2">
    <location>
        <begin position="224"/>
        <end position="241"/>
    </location>
</feature>
<feature type="transmembrane region" description="Helical" evidence="2">
    <location>
        <begin position="121"/>
        <end position="140"/>
    </location>
</feature>
<dbReference type="InterPro" id="IPR001932">
    <property type="entry name" value="PPM-type_phosphatase-like_dom"/>
</dbReference>
<dbReference type="InterPro" id="IPR052016">
    <property type="entry name" value="Bact_Sigma-Reg"/>
</dbReference>
<dbReference type="AlphaFoldDB" id="A0A7G9FLU3"/>
<feature type="domain" description="PPM-type phosphatase" evidence="3">
    <location>
        <begin position="450"/>
        <end position="661"/>
    </location>
</feature>
<keyword evidence="1" id="KW-0378">Hydrolase</keyword>
<feature type="transmembrane region" description="Helical" evidence="2">
    <location>
        <begin position="272"/>
        <end position="293"/>
    </location>
</feature>
<name>A0A7G9FLU3_9FIRM</name>
<keyword evidence="2" id="KW-1133">Transmembrane helix</keyword>
<dbReference type="PANTHER" id="PTHR43156:SF2">
    <property type="entry name" value="STAGE II SPORULATION PROTEIN E"/>
    <property type="match status" value="1"/>
</dbReference>